<gene>
    <name evidence="2" type="ORF">AVDCRST_MAG91-150</name>
</gene>
<dbReference type="EMBL" id="CADCVX010000039">
    <property type="protein sequence ID" value="CAA9483661.1"/>
    <property type="molecule type" value="Genomic_DNA"/>
</dbReference>
<evidence type="ECO:0000256" key="1">
    <source>
        <dbReference type="SAM" id="MobiDB-lite"/>
    </source>
</evidence>
<sequence>MTANDRLSAASKSGHAISYLAARTSRKREAPRLQRNQ</sequence>
<feature type="compositionally biased region" description="Basic and acidic residues" evidence="1">
    <location>
        <begin position="27"/>
        <end position="37"/>
    </location>
</feature>
<organism evidence="2">
    <name type="scientific">uncultured Sphingomonadaceae bacterium</name>
    <dbReference type="NCBI Taxonomy" id="169976"/>
    <lineage>
        <taxon>Bacteria</taxon>
        <taxon>Pseudomonadati</taxon>
        <taxon>Pseudomonadota</taxon>
        <taxon>Alphaproteobacteria</taxon>
        <taxon>Sphingomonadales</taxon>
        <taxon>Sphingomonadaceae</taxon>
        <taxon>environmental samples</taxon>
    </lineage>
</organism>
<reference evidence="2" key="1">
    <citation type="submission" date="2020-02" db="EMBL/GenBank/DDBJ databases">
        <authorList>
            <person name="Meier V. D."/>
        </authorList>
    </citation>
    <scope>NUCLEOTIDE SEQUENCE</scope>
    <source>
        <strain evidence="2">AVDCRST_MAG91</strain>
    </source>
</reference>
<name>A0A6J4S5Z9_9SPHN</name>
<evidence type="ECO:0000313" key="2">
    <source>
        <dbReference type="EMBL" id="CAA9483661.1"/>
    </source>
</evidence>
<proteinExistence type="predicted"/>
<feature type="region of interest" description="Disordered" evidence="1">
    <location>
        <begin position="1"/>
        <end position="37"/>
    </location>
</feature>
<accession>A0A6J4S5Z9</accession>
<dbReference type="AlphaFoldDB" id="A0A6J4S5Z9"/>
<protein>
    <submittedName>
        <fullName evidence="2">Uncharacterized protein</fullName>
    </submittedName>
</protein>